<dbReference type="Proteomes" id="UP000233556">
    <property type="component" value="Unassembled WGS sequence"/>
</dbReference>
<accession>A0A2I0TX56</accession>
<keyword evidence="3" id="KW-1185">Reference proteome</keyword>
<dbReference type="OrthoDB" id="411173at2759"/>
<evidence type="ECO:0000256" key="1">
    <source>
        <dbReference type="SAM" id="MobiDB-lite"/>
    </source>
</evidence>
<reference evidence="3" key="2">
    <citation type="submission" date="2017-12" db="EMBL/GenBank/DDBJ databases">
        <title>Genome sequence of the Bar-tailed Godwit (Limosa lapponica baueri).</title>
        <authorList>
            <person name="Lima N.C.B."/>
            <person name="Parody-Merino A.M."/>
            <person name="Battley P.F."/>
            <person name="Fidler A.E."/>
            <person name="Prosdocimi F."/>
        </authorList>
    </citation>
    <scope>NUCLEOTIDE SEQUENCE [LARGE SCALE GENOMIC DNA]</scope>
</reference>
<gene>
    <name evidence="2" type="ORF">llap_11324</name>
</gene>
<keyword evidence="2" id="KW-0695">RNA-directed DNA polymerase</keyword>
<organism evidence="2 3">
    <name type="scientific">Limosa lapponica baueri</name>
    <dbReference type="NCBI Taxonomy" id="1758121"/>
    <lineage>
        <taxon>Eukaryota</taxon>
        <taxon>Metazoa</taxon>
        <taxon>Chordata</taxon>
        <taxon>Craniata</taxon>
        <taxon>Vertebrata</taxon>
        <taxon>Euteleostomi</taxon>
        <taxon>Archelosauria</taxon>
        <taxon>Archosauria</taxon>
        <taxon>Dinosauria</taxon>
        <taxon>Saurischia</taxon>
        <taxon>Theropoda</taxon>
        <taxon>Coelurosauria</taxon>
        <taxon>Aves</taxon>
        <taxon>Neognathae</taxon>
        <taxon>Neoaves</taxon>
        <taxon>Charadriiformes</taxon>
        <taxon>Scolopacidae</taxon>
        <taxon>Limosa</taxon>
    </lineage>
</organism>
<dbReference type="AlphaFoldDB" id="A0A2I0TX56"/>
<dbReference type="EMBL" id="KZ506766">
    <property type="protein sequence ID" value="PKU38369.1"/>
    <property type="molecule type" value="Genomic_DNA"/>
</dbReference>
<feature type="compositionally biased region" description="Basic and acidic residues" evidence="1">
    <location>
        <begin position="72"/>
        <end position="81"/>
    </location>
</feature>
<reference evidence="3" key="1">
    <citation type="submission" date="2017-11" db="EMBL/GenBank/DDBJ databases">
        <authorList>
            <person name="Lima N.C."/>
            <person name="Parody-Merino A.M."/>
            <person name="Battley P.F."/>
            <person name="Fidler A.E."/>
            <person name="Prosdocimi F."/>
        </authorList>
    </citation>
    <scope>NUCLEOTIDE SEQUENCE [LARGE SCALE GENOMIC DNA]</scope>
</reference>
<evidence type="ECO:0000313" key="3">
    <source>
        <dbReference type="Proteomes" id="UP000233556"/>
    </source>
</evidence>
<proteinExistence type="predicted"/>
<feature type="region of interest" description="Disordered" evidence="1">
    <location>
        <begin position="60"/>
        <end position="81"/>
    </location>
</feature>
<protein>
    <submittedName>
        <fullName evidence="2">Rna-directed dna polymerase from mobile element jockey-like</fullName>
    </submittedName>
</protein>
<dbReference type="GO" id="GO:0003964">
    <property type="term" value="F:RNA-directed DNA polymerase activity"/>
    <property type="evidence" value="ECO:0007669"/>
    <property type="project" value="UniProtKB-KW"/>
</dbReference>
<sequence length="81" mass="9175">MFSDDTKLRGAVISLEGRDDIQKNIKRLGEWAHGNFMKVNKAKLKVLNVGQGNPGYQYRLEDEWNDSSPAGKDLEIPVDEK</sequence>
<evidence type="ECO:0000313" key="2">
    <source>
        <dbReference type="EMBL" id="PKU38369.1"/>
    </source>
</evidence>
<keyword evidence="2" id="KW-0808">Transferase</keyword>
<name>A0A2I0TX56_LIMLA</name>
<keyword evidence="2" id="KW-0548">Nucleotidyltransferase</keyword>